<evidence type="ECO:0000256" key="10">
    <source>
        <dbReference type="HAMAP-Rule" id="MF_03105"/>
    </source>
</evidence>
<feature type="region of interest" description="Disordered" evidence="11">
    <location>
        <begin position="279"/>
        <end position="305"/>
    </location>
</feature>
<keyword evidence="2" id="KW-0813">Transport</keyword>
<feature type="region of interest" description="Disordered" evidence="11">
    <location>
        <begin position="337"/>
        <end position="356"/>
    </location>
</feature>
<evidence type="ECO:0000256" key="11">
    <source>
        <dbReference type="SAM" id="MobiDB-lite"/>
    </source>
</evidence>
<dbReference type="GO" id="GO:0015914">
    <property type="term" value="P:phospholipid transport"/>
    <property type="evidence" value="ECO:0007669"/>
    <property type="project" value="TreeGrafter"/>
</dbReference>
<dbReference type="Proteomes" id="UP001140074">
    <property type="component" value="Unassembled WGS sequence"/>
</dbReference>
<evidence type="ECO:0000256" key="1">
    <source>
        <dbReference type="ARBA" id="ARBA00004370"/>
    </source>
</evidence>
<keyword evidence="7" id="KW-0446">Lipid-binding</keyword>
<dbReference type="InterPro" id="IPR058825">
    <property type="entry name" value="MDM34_N"/>
</dbReference>
<organism evidence="13 14">
    <name type="scientific">Coemansia aciculifera</name>
    <dbReference type="NCBI Taxonomy" id="417176"/>
    <lineage>
        <taxon>Eukaryota</taxon>
        <taxon>Fungi</taxon>
        <taxon>Fungi incertae sedis</taxon>
        <taxon>Zoopagomycota</taxon>
        <taxon>Kickxellomycotina</taxon>
        <taxon>Kickxellomycetes</taxon>
        <taxon>Kickxellales</taxon>
        <taxon>Kickxellaceae</taxon>
        <taxon>Coemansia</taxon>
    </lineage>
</organism>
<dbReference type="InterPro" id="IPR027536">
    <property type="entry name" value="MDM34"/>
</dbReference>
<reference evidence="13" key="1">
    <citation type="submission" date="2022-07" db="EMBL/GenBank/DDBJ databases">
        <title>Phylogenomic reconstructions and comparative analyses of Kickxellomycotina fungi.</title>
        <authorList>
            <person name="Reynolds N.K."/>
            <person name="Stajich J.E."/>
            <person name="Barry K."/>
            <person name="Grigoriev I.V."/>
            <person name="Crous P."/>
            <person name="Smith M.E."/>
        </authorList>
    </citation>
    <scope>NUCLEOTIDE SEQUENCE</scope>
    <source>
        <strain evidence="13">RSA 476</strain>
    </source>
</reference>
<dbReference type="PROSITE" id="PS51847">
    <property type="entry name" value="SMP"/>
    <property type="match status" value="1"/>
</dbReference>
<proteinExistence type="inferred from homology"/>
<dbReference type="GO" id="GO:0032865">
    <property type="term" value="C:ERMES complex"/>
    <property type="evidence" value="ECO:0007669"/>
    <property type="project" value="UniProtKB-UniRule"/>
</dbReference>
<evidence type="ECO:0000256" key="4">
    <source>
        <dbReference type="ARBA" id="ARBA00022692"/>
    </source>
</evidence>
<gene>
    <name evidence="10 13" type="primary">MDM34</name>
    <name evidence="13" type="ORF">GGH94_000403</name>
</gene>
<keyword evidence="8 10" id="KW-0496">Mitochondrion</keyword>
<feature type="region of interest" description="Disordered" evidence="11">
    <location>
        <begin position="498"/>
        <end position="586"/>
    </location>
</feature>
<evidence type="ECO:0000256" key="8">
    <source>
        <dbReference type="ARBA" id="ARBA00023128"/>
    </source>
</evidence>
<dbReference type="PANTHER" id="PTHR28185">
    <property type="entry name" value="MITOCHONDRIAL DISTRIBUTION AND MORPHOLOGY PROTEIN 34"/>
    <property type="match status" value="1"/>
</dbReference>
<comment type="subcellular location">
    <subcellularLocation>
        <location evidence="1">Membrane</location>
    </subcellularLocation>
    <subcellularLocation>
        <location evidence="10">Mitochondrion outer membrane</location>
        <topology evidence="10">Multi-pass membrane protein</topology>
    </subcellularLocation>
    <text evidence="10">The ERMES/MDM complex localizes to a few discrete foci (around 10 per single cell), that represent mitochondria-endoplasmic reticulum junctions. These foci are often found next to mtDNA nucleoids.</text>
</comment>
<dbReference type="GO" id="GO:0007005">
    <property type="term" value="P:mitochondrion organization"/>
    <property type="evidence" value="ECO:0007669"/>
    <property type="project" value="InterPro"/>
</dbReference>
<keyword evidence="3 10" id="KW-1134">Transmembrane beta strand</keyword>
<keyword evidence="5 10" id="KW-1000">Mitochondrion outer membrane</keyword>
<comment type="function">
    <text evidence="10">Component of the ERMES/MDM complex, which serves as a molecular tether to connect the endoplasmic reticulum (ER) and mitochondria. Components of this complex are involved in the control of mitochondrial shape and protein biogenesis, and function in nonvesicular lipid trafficking between the ER and mitochondria. MDM34 is required for the interaction of the ER-resident membrane protein MMM1 and the outer mitochondrial membrane-resident beta-barrel protein MDM10.</text>
</comment>
<keyword evidence="6" id="KW-0445">Lipid transport</keyword>
<comment type="domain">
    <text evidence="10">Lacks alpha-helical transmembrane segments, suggesting that it resides in the membrane via beta-sheet conformations similar to those predicted for other outer membrane proteins and porin.</text>
</comment>
<feature type="compositionally biased region" description="Low complexity" evidence="11">
    <location>
        <begin position="337"/>
        <end position="353"/>
    </location>
</feature>
<dbReference type="CDD" id="cd21673">
    <property type="entry name" value="SMP_Mdm34"/>
    <property type="match status" value="1"/>
</dbReference>
<dbReference type="EMBL" id="JANBUY010000008">
    <property type="protein sequence ID" value="KAJ2867983.1"/>
    <property type="molecule type" value="Genomic_DNA"/>
</dbReference>
<protein>
    <recommendedName>
        <fullName evidence="10">Mitochondrial distribution and morphology protein 34</fullName>
    </recommendedName>
</protein>
<keyword evidence="4 10" id="KW-0812">Transmembrane</keyword>
<dbReference type="GO" id="GO:1990456">
    <property type="term" value="P:mitochondrion-endoplasmic reticulum membrane tethering"/>
    <property type="evidence" value="ECO:0007669"/>
    <property type="project" value="TreeGrafter"/>
</dbReference>
<evidence type="ECO:0000256" key="9">
    <source>
        <dbReference type="ARBA" id="ARBA00023136"/>
    </source>
</evidence>
<evidence type="ECO:0000256" key="5">
    <source>
        <dbReference type="ARBA" id="ARBA00022787"/>
    </source>
</evidence>
<evidence type="ECO:0000256" key="3">
    <source>
        <dbReference type="ARBA" id="ARBA00022452"/>
    </source>
</evidence>
<dbReference type="InterPro" id="IPR031468">
    <property type="entry name" value="SMP_LBD"/>
</dbReference>
<name>A0A9W8M931_9FUNG</name>
<feature type="domain" description="SMP-LTD" evidence="12">
    <location>
        <begin position="1"/>
        <end position="194"/>
    </location>
</feature>
<dbReference type="GO" id="GO:0008289">
    <property type="term" value="F:lipid binding"/>
    <property type="evidence" value="ECO:0007669"/>
    <property type="project" value="UniProtKB-KW"/>
</dbReference>
<evidence type="ECO:0000256" key="2">
    <source>
        <dbReference type="ARBA" id="ARBA00022448"/>
    </source>
</evidence>
<dbReference type="Pfam" id="PF26545">
    <property type="entry name" value="Mdm34_N"/>
    <property type="match status" value="1"/>
</dbReference>
<evidence type="ECO:0000313" key="13">
    <source>
        <dbReference type="EMBL" id="KAJ2867983.1"/>
    </source>
</evidence>
<comment type="caution">
    <text evidence="13">The sequence shown here is derived from an EMBL/GenBank/DDBJ whole genome shotgun (WGS) entry which is preliminary data.</text>
</comment>
<evidence type="ECO:0000256" key="7">
    <source>
        <dbReference type="ARBA" id="ARBA00023121"/>
    </source>
</evidence>
<sequence>MSFKFNWGGFPPEFNEEALAMLTQALNKGGNKPPNLVGPIIAKELDLGSNPPQLDILEISELEEDRFRAMFRMKYEGDGYLVLQTQVQANPLRLATSELPTMPSLGVVAAAQPLVVPMLLRISGLKLHGIIVLAVSKQDGITLVFRSDPLVSVEVHSTFDSVPSVRSMLQREIEATLRSLFQEDLPVIVHDMSVNEIRRARELKEKERRECIERQQQLIRMHHAQSVNNADIWGERPGLGGVVGADSGAASAGSLSRSISQQLMASQLHRRLMELSHTNENGASNGHEPVGGISMPRSEVHDDPNLLLDQSTHSAFGEQITPRRSVDSGQLYTFQAAGMAQSQEAQSQEAHSQWPLERKDEVLAPTRAGHESPTQHHQYIRSQFGHNRHHRSDTFSGTRMSGDPESLEQFLNDDWERMQQSAELDVYLLRREKQREIDEQRSGVVLRPTDNAVAARLASLMSMGQTLSPYTRRFEHTTMRSDVNPQLGQAMNRQQAFSDNGIYSSPPPQFMSQPLSPGSAAPRLGTRNFSQSGGNGLAAISATPYSVTTPPHGASGGRSPFPRNRVLRRKVHRIGGLPLEKKPTDQ</sequence>
<accession>A0A9W8M931</accession>
<dbReference type="HAMAP" id="MF_03105">
    <property type="entry name" value="Mdm34"/>
    <property type="match status" value="1"/>
</dbReference>
<dbReference type="AlphaFoldDB" id="A0A9W8M931"/>
<keyword evidence="14" id="KW-1185">Reference proteome</keyword>
<evidence type="ECO:0000256" key="6">
    <source>
        <dbReference type="ARBA" id="ARBA00023055"/>
    </source>
</evidence>
<keyword evidence="9 10" id="KW-0472">Membrane</keyword>
<evidence type="ECO:0000259" key="12">
    <source>
        <dbReference type="PROSITE" id="PS51847"/>
    </source>
</evidence>
<feature type="region of interest" description="Disordered" evidence="11">
    <location>
        <begin position="385"/>
        <end position="404"/>
    </location>
</feature>
<evidence type="ECO:0000313" key="14">
    <source>
        <dbReference type="Proteomes" id="UP001140074"/>
    </source>
</evidence>
<comment type="subunit">
    <text evidence="10">Component of the ER-mitochondria encounter structure (ERMES) or MDM complex, composed of MMM1, MDM10, MDM12 and MDM34.</text>
</comment>
<comment type="similarity">
    <text evidence="10">Belongs to the MDM34 family.</text>
</comment>
<dbReference type="PANTHER" id="PTHR28185:SF1">
    <property type="entry name" value="MITOCHONDRIAL DISTRIBUTION AND MORPHOLOGY PROTEIN 34"/>
    <property type="match status" value="1"/>
</dbReference>